<accession>A0A133NYV1</accession>
<proteinExistence type="predicted"/>
<reference evidence="1 2" key="1">
    <citation type="submission" date="2016-01" db="EMBL/GenBank/DDBJ databases">
        <authorList>
            <person name="Oliw E.H."/>
        </authorList>
    </citation>
    <scope>NUCLEOTIDE SEQUENCE [LARGE SCALE GENOMIC DNA]</scope>
    <source>
        <strain evidence="1 2">PSS_7772B</strain>
    </source>
</reference>
<organism evidence="1 2">
    <name type="scientific">Gardnerella vaginalis</name>
    <dbReference type="NCBI Taxonomy" id="2702"/>
    <lineage>
        <taxon>Bacteria</taxon>
        <taxon>Bacillati</taxon>
        <taxon>Actinomycetota</taxon>
        <taxon>Actinomycetes</taxon>
        <taxon>Bifidobacteriales</taxon>
        <taxon>Bifidobacteriaceae</taxon>
        <taxon>Gardnerella</taxon>
    </lineage>
</organism>
<gene>
    <name evidence="1" type="ORF">HMPREF3208_00536</name>
</gene>
<sequence>MSMTMKFIHAGFAQYLEDAVNDTMRLQKSGGASGYYTHEGNPPGRW</sequence>
<evidence type="ECO:0000313" key="1">
    <source>
        <dbReference type="EMBL" id="KXA21442.1"/>
    </source>
</evidence>
<dbReference type="Proteomes" id="UP000070687">
    <property type="component" value="Unassembled WGS sequence"/>
</dbReference>
<name>A0A133NYV1_GARVA</name>
<evidence type="ECO:0000313" key="2">
    <source>
        <dbReference type="Proteomes" id="UP000070687"/>
    </source>
</evidence>
<feature type="non-terminal residue" evidence="1">
    <location>
        <position position="46"/>
    </location>
</feature>
<dbReference type="AlphaFoldDB" id="A0A133NYV1"/>
<comment type="caution">
    <text evidence="1">The sequence shown here is derived from an EMBL/GenBank/DDBJ whole genome shotgun (WGS) entry which is preliminary data.</text>
</comment>
<dbReference type="PATRIC" id="fig|2702.100.peg.516"/>
<dbReference type="EMBL" id="LRQB01000031">
    <property type="protein sequence ID" value="KXA21442.1"/>
    <property type="molecule type" value="Genomic_DNA"/>
</dbReference>
<protein>
    <submittedName>
        <fullName evidence="1">Uncharacterized protein</fullName>
    </submittedName>
</protein>